<protein>
    <submittedName>
        <fullName evidence="1">Ribonucleoside-triphosphate reductase</fullName>
        <ecNumber evidence="1">1.17.4.2</ecNumber>
    </submittedName>
</protein>
<reference evidence="1 2" key="1">
    <citation type="submission" date="2020-08" db="EMBL/GenBank/DDBJ databases">
        <title>Genomic Encyclopedia of Type Strains, Phase IV (KMG-IV): sequencing the most valuable type-strain genomes for metagenomic binning, comparative biology and taxonomic classification.</title>
        <authorList>
            <person name="Goeker M."/>
        </authorList>
    </citation>
    <scope>NUCLEOTIDE SEQUENCE [LARGE SCALE GENOMIC DNA]</scope>
    <source>
        <strain evidence="1 2">DSM 2461</strain>
    </source>
</reference>
<dbReference type="EC" id="1.17.4.2" evidence="1"/>
<evidence type="ECO:0000313" key="2">
    <source>
        <dbReference type="Proteomes" id="UP000587760"/>
    </source>
</evidence>
<dbReference type="InterPro" id="IPR036249">
    <property type="entry name" value="Thioredoxin-like_sf"/>
</dbReference>
<proteinExistence type="predicted"/>
<evidence type="ECO:0000313" key="1">
    <source>
        <dbReference type="EMBL" id="MBB6480377.1"/>
    </source>
</evidence>
<dbReference type="EMBL" id="JACHGJ010000003">
    <property type="protein sequence ID" value="MBB6480377.1"/>
    <property type="molecule type" value="Genomic_DNA"/>
</dbReference>
<dbReference type="SUPFAM" id="SSF52833">
    <property type="entry name" value="Thioredoxin-like"/>
    <property type="match status" value="1"/>
</dbReference>
<comment type="caution">
    <text evidence="1">The sequence shown here is derived from an EMBL/GenBank/DDBJ whole genome shotgun (WGS) entry which is preliminary data.</text>
</comment>
<dbReference type="Gene3D" id="3.40.30.10">
    <property type="entry name" value="Glutaredoxin"/>
    <property type="match status" value="1"/>
</dbReference>
<accession>A0A841RAV1</accession>
<dbReference type="RefSeq" id="WP_184746556.1">
    <property type="nucleotide sequence ID" value="NZ_JACHGJ010000003.1"/>
</dbReference>
<organism evidence="1 2">
    <name type="scientific">Spirochaeta isovalerica</name>
    <dbReference type="NCBI Taxonomy" id="150"/>
    <lineage>
        <taxon>Bacteria</taxon>
        <taxon>Pseudomonadati</taxon>
        <taxon>Spirochaetota</taxon>
        <taxon>Spirochaetia</taxon>
        <taxon>Spirochaetales</taxon>
        <taxon>Spirochaetaceae</taxon>
        <taxon>Spirochaeta</taxon>
    </lineage>
</organism>
<sequence>MTKVAEIDNRIDELKRQLENVKGGKSEVYARIVGYYRSVANWNLGKSEEYGERVNFSELSHDTAMRIKTAEKPVKTEPVAIEAETEAIEINFAEKKMAMENGDVATYSFFFKETCPNCPPVKAVIDSVELEGTKINVDSSNGLTEAMNSSVYSAPTVILYNAEGSEIYRTGNADKLKSFLKVQSA</sequence>
<dbReference type="CDD" id="cd01659">
    <property type="entry name" value="TRX_superfamily"/>
    <property type="match status" value="1"/>
</dbReference>
<keyword evidence="2" id="KW-1185">Reference proteome</keyword>
<dbReference type="AlphaFoldDB" id="A0A841RAV1"/>
<name>A0A841RAV1_9SPIO</name>
<gene>
    <name evidence="1" type="ORF">HNR50_002040</name>
</gene>
<keyword evidence="1" id="KW-0560">Oxidoreductase</keyword>
<dbReference type="GO" id="GO:0008998">
    <property type="term" value="F:ribonucleoside-triphosphate reductase (thioredoxin) activity"/>
    <property type="evidence" value="ECO:0007669"/>
    <property type="project" value="UniProtKB-EC"/>
</dbReference>
<dbReference type="Proteomes" id="UP000587760">
    <property type="component" value="Unassembled WGS sequence"/>
</dbReference>